<gene>
    <name evidence="1" type="ORF">OSH00_05250</name>
</gene>
<protein>
    <submittedName>
        <fullName evidence="1">Uncharacterized protein</fullName>
    </submittedName>
</protein>
<keyword evidence="2" id="KW-1185">Reference proteome</keyword>
<proteinExistence type="predicted"/>
<dbReference type="AlphaFoldDB" id="A0A9X3DS88"/>
<dbReference type="EMBL" id="JAPKMY010000002">
    <property type="protein sequence ID" value="MCX5467148.1"/>
    <property type="molecule type" value="Genomic_DNA"/>
</dbReference>
<accession>A0A9X3DS88</accession>
<dbReference type="RefSeq" id="WP_266129550.1">
    <property type="nucleotide sequence ID" value="NZ_JAPKMY010000002.1"/>
</dbReference>
<name>A0A9X3DS88_9GAMM</name>
<comment type="caution">
    <text evidence="1">The sequence shown here is derived from an EMBL/GenBank/DDBJ whole genome shotgun (WGS) entry which is preliminary data.</text>
</comment>
<dbReference type="Proteomes" id="UP001146019">
    <property type="component" value="Unassembled WGS sequence"/>
</dbReference>
<evidence type="ECO:0000313" key="2">
    <source>
        <dbReference type="Proteomes" id="UP001146019"/>
    </source>
</evidence>
<reference evidence="1" key="1">
    <citation type="submission" date="2022-11" db="EMBL/GenBank/DDBJ databases">
        <title>Biodiversity and phylogenetic relationships of bacteria.</title>
        <authorList>
            <person name="Machado R.A.R."/>
            <person name="Bhat A."/>
            <person name="Loulou A."/>
            <person name="Kallel S."/>
        </authorList>
    </citation>
    <scope>NUCLEOTIDE SEQUENCE</scope>
    <source>
        <strain evidence="1">A-IN1</strain>
    </source>
</reference>
<sequence>MFEDSENVLRSAHDANGVTILIRNMKEPNPNILEIAGYYFESMDDFQNMLKKST</sequence>
<organism evidence="1 2">
    <name type="scientific">Acinetobacter nematophilus</name>
    <dbReference type="NCBI Taxonomy" id="2994642"/>
    <lineage>
        <taxon>Bacteria</taxon>
        <taxon>Pseudomonadati</taxon>
        <taxon>Pseudomonadota</taxon>
        <taxon>Gammaproteobacteria</taxon>
        <taxon>Moraxellales</taxon>
        <taxon>Moraxellaceae</taxon>
        <taxon>Acinetobacter</taxon>
    </lineage>
</organism>
<evidence type="ECO:0000313" key="1">
    <source>
        <dbReference type="EMBL" id="MCX5467148.1"/>
    </source>
</evidence>